<evidence type="ECO:0000256" key="4">
    <source>
        <dbReference type="ARBA" id="ARBA00022989"/>
    </source>
</evidence>
<dbReference type="InterPro" id="IPR007267">
    <property type="entry name" value="GtrA_DPMS_TM"/>
</dbReference>
<dbReference type="PANTHER" id="PTHR38459:SF1">
    <property type="entry name" value="PROPHAGE BACTOPRENOL-LINKED GLUCOSE TRANSLOCASE HOMOLOG"/>
    <property type="match status" value="1"/>
</dbReference>
<evidence type="ECO:0000313" key="9">
    <source>
        <dbReference type="Proteomes" id="UP000616608"/>
    </source>
</evidence>
<keyword evidence="4 6" id="KW-1133">Transmembrane helix</keyword>
<dbReference type="AlphaFoldDB" id="A0A917FZ37"/>
<dbReference type="GO" id="GO:0016740">
    <property type="term" value="F:transferase activity"/>
    <property type="evidence" value="ECO:0007669"/>
    <property type="project" value="UniProtKB-KW"/>
</dbReference>
<dbReference type="PANTHER" id="PTHR38459">
    <property type="entry name" value="PROPHAGE BACTOPRENOL-LINKED GLUCOSE TRANSLOCASE HOMOLOG"/>
    <property type="match status" value="1"/>
</dbReference>
<dbReference type="Pfam" id="PF04138">
    <property type="entry name" value="GtrA_DPMS_TM"/>
    <property type="match status" value="1"/>
</dbReference>
<comment type="similarity">
    <text evidence="2">Belongs to the GtrA family.</text>
</comment>
<keyword evidence="9" id="KW-1185">Reference proteome</keyword>
<dbReference type="RefSeq" id="WP_188613571.1">
    <property type="nucleotide sequence ID" value="NZ_BMJT01000002.1"/>
</dbReference>
<keyword evidence="3 6" id="KW-0812">Transmembrane</keyword>
<keyword evidence="8" id="KW-0808">Transferase</keyword>
<proteinExistence type="inferred from homology"/>
<name>A0A917FZ37_9BACI</name>
<organism evidence="8 9">
    <name type="scientific">Lysinibacillus alkalisoli</name>
    <dbReference type="NCBI Taxonomy" id="1911548"/>
    <lineage>
        <taxon>Bacteria</taxon>
        <taxon>Bacillati</taxon>
        <taxon>Bacillota</taxon>
        <taxon>Bacilli</taxon>
        <taxon>Bacillales</taxon>
        <taxon>Bacillaceae</taxon>
        <taxon>Lysinibacillus</taxon>
    </lineage>
</organism>
<dbReference type="Proteomes" id="UP000616608">
    <property type="component" value="Unassembled WGS sequence"/>
</dbReference>
<protein>
    <submittedName>
        <fullName evidence="8">Sugar transferase</fullName>
    </submittedName>
</protein>
<dbReference type="GO" id="GO:0000271">
    <property type="term" value="P:polysaccharide biosynthetic process"/>
    <property type="evidence" value="ECO:0007669"/>
    <property type="project" value="InterPro"/>
</dbReference>
<dbReference type="InterPro" id="IPR051401">
    <property type="entry name" value="GtrA_CellWall_Glycosyl"/>
</dbReference>
<comment type="caution">
    <text evidence="8">The sequence shown here is derived from an EMBL/GenBank/DDBJ whole genome shotgun (WGS) entry which is preliminary data.</text>
</comment>
<evidence type="ECO:0000256" key="6">
    <source>
        <dbReference type="SAM" id="Phobius"/>
    </source>
</evidence>
<reference evidence="8" key="2">
    <citation type="submission" date="2020-09" db="EMBL/GenBank/DDBJ databases">
        <authorList>
            <person name="Sun Q."/>
            <person name="Zhou Y."/>
        </authorList>
    </citation>
    <scope>NUCLEOTIDE SEQUENCE</scope>
    <source>
        <strain evidence="8">CGMCC 1.15760</strain>
    </source>
</reference>
<feature type="transmembrane region" description="Helical" evidence="6">
    <location>
        <begin position="12"/>
        <end position="34"/>
    </location>
</feature>
<comment type="subcellular location">
    <subcellularLocation>
        <location evidence="1">Membrane</location>
        <topology evidence="1">Multi-pass membrane protein</topology>
    </subcellularLocation>
</comment>
<evidence type="ECO:0000256" key="5">
    <source>
        <dbReference type="ARBA" id="ARBA00023136"/>
    </source>
</evidence>
<sequence>MMQRIHTFIRSEVFRFIIVGCLNTANYYILYLIFLKLIQLNYLFAHILAFLISMVGSFFLNSYFTYRTKPTLKKFFQFPMTYVVNITVTTVSIYILVDLIGLNDVISPLLASFIAIPFTFIISKKILQQG</sequence>
<feature type="transmembrane region" description="Helical" evidence="6">
    <location>
        <begin position="40"/>
        <end position="64"/>
    </location>
</feature>
<feature type="transmembrane region" description="Helical" evidence="6">
    <location>
        <begin position="109"/>
        <end position="127"/>
    </location>
</feature>
<evidence type="ECO:0000313" key="8">
    <source>
        <dbReference type="EMBL" id="GGG14778.1"/>
    </source>
</evidence>
<dbReference type="GO" id="GO:0005886">
    <property type="term" value="C:plasma membrane"/>
    <property type="evidence" value="ECO:0007669"/>
    <property type="project" value="TreeGrafter"/>
</dbReference>
<evidence type="ECO:0000256" key="3">
    <source>
        <dbReference type="ARBA" id="ARBA00022692"/>
    </source>
</evidence>
<evidence type="ECO:0000256" key="2">
    <source>
        <dbReference type="ARBA" id="ARBA00009399"/>
    </source>
</evidence>
<accession>A0A917FZ37</accession>
<dbReference type="EMBL" id="BMJT01000002">
    <property type="protein sequence ID" value="GGG14778.1"/>
    <property type="molecule type" value="Genomic_DNA"/>
</dbReference>
<reference evidence="8" key="1">
    <citation type="journal article" date="2014" name="Int. J. Syst. Evol. Microbiol.">
        <title>Complete genome sequence of Corynebacterium casei LMG S-19264T (=DSM 44701T), isolated from a smear-ripened cheese.</title>
        <authorList>
            <consortium name="US DOE Joint Genome Institute (JGI-PGF)"/>
            <person name="Walter F."/>
            <person name="Albersmeier A."/>
            <person name="Kalinowski J."/>
            <person name="Ruckert C."/>
        </authorList>
    </citation>
    <scope>NUCLEOTIDE SEQUENCE</scope>
    <source>
        <strain evidence="8">CGMCC 1.15760</strain>
    </source>
</reference>
<feature type="domain" description="GtrA/DPMS transmembrane" evidence="7">
    <location>
        <begin position="15"/>
        <end position="126"/>
    </location>
</feature>
<keyword evidence="5 6" id="KW-0472">Membrane</keyword>
<evidence type="ECO:0000256" key="1">
    <source>
        <dbReference type="ARBA" id="ARBA00004141"/>
    </source>
</evidence>
<feature type="transmembrane region" description="Helical" evidence="6">
    <location>
        <begin position="76"/>
        <end position="97"/>
    </location>
</feature>
<gene>
    <name evidence="8" type="ORF">GCM10007425_06370</name>
</gene>
<evidence type="ECO:0000259" key="7">
    <source>
        <dbReference type="Pfam" id="PF04138"/>
    </source>
</evidence>